<sequence>MKRFRKHRIIRALVAGVGIILFWRGVWGLADMTPILSNEFVSIGFGIILLVISGLLMKEMI</sequence>
<organism evidence="2 3">
    <name type="scientific">Candidatus Woykebacteria bacterium RIFCSPLOWO2_01_FULL_41_12</name>
    <dbReference type="NCBI Taxonomy" id="1802604"/>
    <lineage>
        <taxon>Bacteria</taxon>
        <taxon>Candidatus Woykeibacteriota</taxon>
    </lineage>
</organism>
<evidence type="ECO:0000313" key="3">
    <source>
        <dbReference type="Proteomes" id="UP000179279"/>
    </source>
</evidence>
<protein>
    <submittedName>
        <fullName evidence="2">Uncharacterized protein</fullName>
    </submittedName>
</protein>
<evidence type="ECO:0000313" key="2">
    <source>
        <dbReference type="EMBL" id="OGY32140.1"/>
    </source>
</evidence>
<feature type="transmembrane region" description="Helical" evidence="1">
    <location>
        <begin position="36"/>
        <end position="57"/>
    </location>
</feature>
<dbReference type="Proteomes" id="UP000179279">
    <property type="component" value="Unassembled WGS sequence"/>
</dbReference>
<accession>A0A1G1WXU0</accession>
<name>A0A1G1WXU0_9BACT</name>
<dbReference type="AlphaFoldDB" id="A0A1G1WXU0"/>
<keyword evidence="1" id="KW-0812">Transmembrane</keyword>
<evidence type="ECO:0000256" key="1">
    <source>
        <dbReference type="SAM" id="Phobius"/>
    </source>
</evidence>
<dbReference type="EMBL" id="MHDA01000022">
    <property type="protein sequence ID" value="OGY32140.1"/>
    <property type="molecule type" value="Genomic_DNA"/>
</dbReference>
<feature type="transmembrane region" description="Helical" evidence="1">
    <location>
        <begin position="12"/>
        <end position="30"/>
    </location>
</feature>
<comment type="caution">
    <text evidence="2">The sequence shown here is derived from an EMBL/GenBank/DDBJ whole genome shotgun (WGS) entry which is preliminary data.</text>
</comment>
<keyword evidence="1" id="KW-1133">Transmembrane helix</keyword>
<gene>
    <name evidence="2" type="ORF">A3A57_02745</name>
</gene>
<keyword evidence="1" id="KW-0472">Membrane</keyword>
<proteinExistence type="predicted"/>
<reference evidence="2 3" key="1">
    <citation type="journal article" date="2016" name="Nat. Commun.">
        <title>Thousands of microbial genomes shed light on interconnected biogeochemical processes in an aquifer system.</title>
        <authorList>
            <person name="Anantharaman K."/>
            <person name="Brown C.T."/>
            <person name="Hug L.A."/>
            <person name="Sharon I."/>
            <person name="Castelle C.J."/>
            <person name="Probst A.J."/>
            <person name="Thomas B.C."/>
            <person name="Singh A."/>
            <person name="Wilkins M.J."/>
            <person name="Karaoz U."/>
            <person name="Brodie E.L."/>
            <person name="Williams K.H."/>
            <person name="Hubbard S.S."/>
            <person name="Banfield J.F."/>
        </authorList>
    </citation>
    <scope>NUCLEOTIDE SEQUENCE [LARGE SCALE GENOMIC DNA]</scope>
</reference>